<dbReference type="Proteomes" id="UP000184050">
    <property type="component" value="Unassembled WGS sequence"/>
</dbReference>
<dbReference type="OrthoDB" id="9809277at2"/>
<evidence type="ECO:0000259" key="8">
    <source>
        <dbReference type="PROSITE" id="PS51760"/>
    </source>
</evidence>
<reference evidence="9 10" key="1">
    <citation type="submission" date="2016-11" db="EMBL/GenBank/DDBJ databases">
        <authorList>
            <person name="Jaros S."/>
            <person name="Januszkiewicz K."/>
            <person name="Wedrychowicz H."/>
        </authorList>
    </citation>
    <scope>NUCLEOTIDE SEQUENCE [LARGE SCALE GENOMIC DNA]</scope>
    <source>
        <strain evidence="9 10">DSM 27063</strain>
    </source>
</reference>
<proteinExistence type="inferred from homology"/>
<gene>
    <name evidence="9" type="ORF">SAMN05444280_10178</name>
</gene>
<dbReference type="InterPro" id="IPR031158">
    <property type="entry name" value="GH10_AS"/>
</dbReference>
<name>A0A1M6A5Q0_9BACT</name>
<dbReference type="GO" id="GO:0045493">
    <property type="term" value="P:xylan catabolic process"/>
    <property type="evidence" value="ECO:0007669"/>
    <property type="project" value="UniProtKB-KW"/>
</dbReference>
<evidence type="ECO:0000256" key="1">
    <source>
        <dbReference type="ARBA" id="ARBA00022801"/>
    </source>
</evidence>
<feature type="domain" description="GH10" evidence="8">
    <location>
        <begin position="28"/>
        <end position="374"/>
    </location>
</feature>
<keyword evidence="4 6" id="KW-0624">Polysaccharide degradation</keyword>
<keyword evidence="2 6" id="KW-0119">Carbohydrate metabolism</keyword>
<dbReference type="GO" id="GO:0031176">
    <property type="term" value="F:endo-1,4-beta-xylanase activity"/>
    <property type="evidence" value="ECO:0007669"/>
    <property type="project" value="UniProtKB-EC"/>
</dbReference>
<dbReference type="InterPro" id="IPR001000">
    <property type="entry name" value="GH10_dom"/>
</dbReference>
<sequence length="376" mass="43044">MKRRRFIGTTSLALGGLATLKAAAWHKAAENTGLGKLYENDFTIGTAVSGWTFSQNDTELLDLVKHEFNSITPENALKWSRVHPAENEWRFDIGDRFVEFGLENNMQIVGHVLVWHSQVPHTIFQDESGNAVSKNILLKRMENHISTLVDRYKGKINAWDVVNESVTPEDGWRKSPWFEIAGPEFMDKAFHLAHEADPDCHLLYNDYGMVNPKRRDFVVKMVKDFQKKGVPIHGIGMQGHFSLDSPDITEIEASIEAFASTGLRVHITELDVDVLPSRWSSSAEISNRADYSEELNPYTEGLPPKIDDKLTKRYEDLFKLFLKHRDKIDRVTFWGTTDAQSWKNNFPVRGRTNYPLLFDRERNPKNAYHAVAGLKE</sequence>
<comment type="similarity">
    <text evidence="6">Belongs to the glycosyl hydrolase 10 (cellulase F) family.</text>
</comment>
<dbReference type="SMART" id="SM00633">
    <property type="entry name" value="Glyco_10"/>
    <property type="match status" value="1"/>
</dbReference>
<keyword evidence="1 6" id="KW-0378">Hydrolase</keyword>
<accession>A0A1M6A5Q0</accession>
<dbReference type="PANTHER" id="PTHR31490:SF90">
    <property type="entry name" value="ENDO-1,4-BETA-XYLANASE A"/>
    <property type="match status" value="1"/>
</dbReference>
<dbReference type="InterPro" id="IPR017853">
    <property type="entry name" value="GH"/>
</dbReference>
<dbReference type="Pfam" id="PF00331">
    <property type="entry name" value="Glyco_hydro_10"/>
    <property type="match status" value="1"/>
</dbReference>
<dbReference type="SUPFAM" id="SSF51445">
    <property type="entry name" value="(Trans)glycosidases"/>
    <property type="match status" value="1"/>
</dbReference>
<dbReference type="Gene3D" id="3.20.20.80">
    <property type="entry name" value="Glycosidases"/>
    <property type="match status" value="1"/>
</dbReference>
<feature type="chain" id="PRO_5012612752" description="Beta-xylanase" evidence="7">
    <location>
        <begin position="25"/>
        <end position="376"/>
    </location>
</feature>
<evidence type="ECO:0000256" key="7">
    <source>
        <dbReference type="SAM" id="SignalP"/>
    </source>
</evidence>
<dbReference type="InterPro" id="IPR044846">
    <property type="entry name" value="GH10"/>
</dbReference>
<keyword evidence="3 6" id="KW-0326">Glycosidase</keyword>
<evidence type="ECO:0000313" key="10">
    <source>
        <dbReference type="Proteomes" id="UP000184050"/>
    </source>
</evidence>
<organism evidence="9 10">
    <name type="scientific">Tangfeifania diversioriginum</name>
    <dbReference type="NCBI Taxonomy" id="1168035"/>
    <lineage>
        <taxon>Bacteria</taxon>
        <taxon>Pseudomonadati</taxon>
        <taxon>Bacteroidota</taxon>
        <taxon>Bacteroidia</taxon>
        <taxon>Marinilabiliales</taxon>
        <taxon>Prolixibacteraceae</taxon>
        <taxon>Tangfeifania</taxon>
    </lineage>
</organism>
<protein>
    <recommendedName>
        <fullName evidence="6">Beta-xylanase</fullName>
        <ecNumber evidence="6">3.2.1.8</ecNumber>
    </recommendedName>
</protein>
<dbReference type="EC" id="3.2.1.8" evidence="6"/>
<dbReference type="EMBL" id="FQZE01000001">
    <property type="protein sequence ID" value="SHI31790.1"/>
    <property type="molecule type" value="Genomic_DNA"/>
</dbReference>
<dbReference type="PRINTS" id="PR00134">
    <property type="entry name" value="GLHYDRLASE10"/>
</dbReference>
<evidence type="ECO:0000256" key="5">
    <source>
        <dbReference type="PROSITE-ProRule" id="PRU10061"/>
    </source>
</evidence>
<keyword evidence="10" id="KW-1185">Reference proteome</keyword>
<comment type="catalytic activity">
    <reaction evidence="6">
        <text>Endohydrolysis of (1-&gt;4)-beta-D-xylosidic linkages in xylans.</text>
        <dbReference type="EC" id="3.2.1.8"/>
    </reaction>
</comment>
<feature type="active site" description="Nucleophile" evidence="5">
    <location>
        <position position="269"/>
    </location>
</feature>
<dbReference type="PROSITE" id="PS51760">
    <property type="entry name" value="GH10_2"/>
    <property type="match status" value="1"/>
</dbReference>
<keyword evidence="9" id="KW-0858">Xylan degradation</keyword>
<evidence type="ECO:0000256" key="3">
    <source>
        <dbReference type="ARBA" id="ARBA00023295"/>
    </source>
</evidence>
<dbReference type="STRING" id="1168035.SAMN05444280_10178"/>
<keyword evidence="7" id="KW-0732">Signal</keyword>
<evidence type="ECO:0000256" key="4">
    <source>
        <dbReference type="ARBA" id="ARBA00023326"/>
    </source>
</evidence>
<dbReference type="PANTHER" id="PTHR31490">
    <property type="entry name" value="GLYCOSYL HYDROLASE"/>
    <property type="match status" value="1"/>
</dbReference>
<dbReference type="AlphaFoldDB" id="A0A1M6A5Q0"/>
<feature type="signal peptide" evidence="7">
    <location>
        <begin position="1"/>
        <end position="24"/>
    </location>
</feature>
<dbReference type="RefSeq" id="WP_073163893.1">
    <property type="nucleotide sequence ID" value="NZ_FQZE01000001.1"/>
</dbReference>
<evidence type="ECO:0000256" key="6">
    <source>
        <dbReference type="RuleBase" id="RU361174"/>
    </source>
</evidence>
<evidence type="ECO:0000313" key="9">
    <source>
        <dbReference type="EMBL" id="SHI31790.1"/>
    </source>
</evidence>
<evidence type="ECO:0000256" key="2">
    <source>
        <dbReference type="ARBA" id="ARBA00023277"/>
    </source>
</evidence>
<dbReference type="PROSITE" id="PS00591">
    <property type="entry name" value="GH10_1"/>
    <property type="match status" value="1"/>
</dbReference>